<dbReference type="AlphaFoldDB" id="A0AAE0W3B4"/>
<reference evidence="1" key="3">
    <citation type="submission" date="2023-05" db="EMBL/GenBank/DDBJ databases">
        <authorList>
            <person name="Smith C.H."/>
        </authorList>
    </citation>
    <scope>NUCLEOTIDE SEQUENCE</scope>
    <source>
        <strain evidence="1">CHS0354</strain>
        <tissue evidence="1">Mantle</tissue>
    </source>
</reference>
<dbReference type="Proteomes" id="UP001195483">
    <property type="component" value="Unassembled WGS sequence"/>
</dbReference>
<organism evidence="1 2">
    <name type="scientific">Potamilus streckersoni</name>
    <dbReference type="NCBI Taxonomy" id="2493646"/>
    <lineage>
        <taxon>Eukaryota</taxon>
        <taxon>Metazoa</taxon>
        <taxon>Spiralia</taxon>
        <taxon>Lophotrochozoa</taxon>
        <taxon>Mollusca</taxon>
        <taxon>Bivalvia</taxon>
        <taxon>Autobranchia</taxon>
        <taxon>Heteroconchia</taxon>
        <taxon>Palaeoheterodonta</taxon>
        <taxon>Unionida</taxon>
        <taxon>Unionoidea</taxon>
        <taxon>Unionidae</taxon>
        <taxon>Ambleminae</taxon>
        <taxon>Lampsilini</taxon>
        <taxon>Potamilus</taxon>
    </lineage>
</organism>
<dbReference type="Gene3D" id="2.120.10.30">
    <property type="entry name" value="TolB, C-terminal domain"/>
    <property type="match status" value="1"/>
</dbReference>
<dbReference type="InterPro" id="IPR011042">
    <property type="entry name" value="6-blade_b-propeller_TolB-like"/>
</dbReference>
<gene>
    <name evidence="1" type="ORF">CHS0354_036236</name>
</gene>
<accession>A0AAE0W3B4</accession>
<sequence>MSKRLSEAMYSKNDILTLNLEVHTRLKSVINIPNGEIGMLKMKRNDEIAIVPDGFKPLKDCMAELLNVTDIKLFNDKIPWYTKVTFTSNNQLLMVDNNNKILYLVNLSYNIVCCHTFSGSPWDVCMVCEEVVAVTLPHVKSIHILFLKDKSITYIKNIQTKYKCYGIAAYSHEELIVSGQCGEDKYYWSIITLDGKEKSYHEFDGADHSLHCFGLDGAKHFTFTHHNLKGPQSVSVDRDDNVYLVGCASRNIFQLSPDGFLIHILLNRKGKNPMAMCFDQNGDKFVLSHVNDTSLSTFRLAYKGV</sequence>
<evidence type="ECO:0000313" key="1">
    <source>
        <dbReference type="EMBL" id="KAK3598922.1"/>
    </source>
</evidence>
<dbReference type="EMBL" id="JAEAOA010002123">
    <property type="protein sequence ID" value="KAK3598922.1"/>
    <property type="molecule type" value="Genomic_DNA"/>
</dbReference>
<reference evidence="1" key="1">
    <citation type="journal article" date="2021" name="Genome Biol. Evol.">
        <title>A High-Quality Reference Genome for a Parasitic Bivalve with Doubly Uniparental Inheritance (Bivalvia: Unionida).</title>
        <authorList>
            <person name="Smith C.H."/>
        </authorList>
    </citation>
    <scope>NUCLEOTIDE SEQUENCE</scope>
    <source>
        <strain evidence="1">CHS0354</strain>
    </source>
</reference>
<dbReference type="SUPFAM" id="SSF101898">
    <property type="entry name" value="NHL repeat"/>
    <property type="match status" value="1"/>
</dbReference>
<keyword evidence="2" id="KW-1185">Reference proteome</keyword>
<evidence type="ECO:0000313" key="2">
    <source>
        <dbReference type="Proteomes" id="UP001195483"/>
    </source>
</evidence>
<comment type="caution">
    <text evidence="1">The sequence shown here is derived from an EMBL/GenBank/DDBJ whole genome shotgun (WGS) entry which is preliminary data.</text>
</comment>
<name>A0AAE0W3B4_9BIVA</name>
<protein>
    <submittedName>
        <fullName evidence="1">Uncharacterized protein</fullName>
    </submittedName>
</protein>
<proteinExistence type="predicted"/>
<reference evidence="1" key="2">
    <citation type="journal article" date="2021" name="Genome Biol. Evol.">
        <title>Developing a high-quality reference genome for a parasitic bivalve with doubly uniparental inheritance (Bivalvia: Unionida).</title>
        <authorList>
            <person name="Smith C.H."/>
        </authorList>
    </citation>
    <scope>NUCLEOTIDE SEQUENCE</scope>
    <source>
        <strain evidence="1">CHS0354</strain>
        <tissue evidence="1">Mantle</tissue>
    </source>
</reference>